<dbReference type="FunFam" id="3.10.450.40:FF:000002">
    <property type="entry name" value="Amine oxidase"/>
    <property type="match status" value="1"/>
</dbReference>
<evidence type="ECO:0000256" key="12">
    <source>
        <dbReference type="ARBA" id="ARBA00023211"/>
    </source>
</evidence>
<dbReference type="InterPro" id="IPR015798">
    <property type="entry name" value="Cu_amine_oxidase_C"/>
</dbReference>
<feature type="domain" description="Copper amine oxidase catalytic" evidence="16">
    <location>
        <begin position="280"/>
        <end position="429"/>
    </location>
</feature>
<evidence type="ECO:0000256" key="4">
    <source>
        <dbReference type="ARBA" id="ARBA00007983"/>
    </source>
</evidence>
<evidence type="ECO:0000313" key="20">
    <source>
        <dbReference type="Proteomes" id="UP001603857"/>
    </source>
</evidence>
<keyword evidence="12" id="KW-0464">Manganese</keyword>
<dbReference type="Pfam" id="PF02727">
    <property type="entry name" value="Cu_amine_oxidN2"/>
    <property type="match status" value="1"/>
</dbReference>
<evidence type="ECO:0000256" key="6">
    <source>
        <dbReference type="ARBA" id="ARBA00022723"/>
    </source>
</evidence>
<dbReference type="NCBIfam" id="NF008559">
    <property type="entry name" value="PRK11504.1"/>
    <property type="match status" value="1"/>
</dbReference>
<accession>A0ABD1LE40</accession>
<comment type="cofactor">
    <cofactor evidence="14">
        <name>Cu cation</name>
        <dbReference type="ChEBI" id="CHEBI:23378"/>
    </cofactor>
    <text evidence="14">Contains 1 topaquinone per subunit.</text>
</comment>
<feature type="compositionally biased region" description="Polar residues" evidence="15">
    <location>
        <begin position="1"/>
        <end position="26"/>
    </location>
</feature>
<evidence type="ECO:0000256" key="8">
    <source>
        <dbReference type="ARBA" id="ARBA00023002"/>
    </source>
</evidence>
<dbReference type="InterPro" id="IPR015802">
    <property type="entry name" value="Cu_amine_oxidase_N3"/>
</dbReference>
<proteinExistence type="inferred from homology"/>
<comment type="PTM">
    <text evidence="14">Topaquinone (TPQ) is generated by copper-dependent autoxidation of a specific tyrosyl residue.</text>
</comment>
<keyword evidence="11" id="KW-1015">Disulfide bond</keyword>
<evidence type="ECO:0000256" key="9">
    <source>
        <dbReference type="ARBA" id="ARBA00023008"/>
    </source>
</evidence>
<dbReference type="GO" id="GO:0008131">
    <property type="term" value="F:primary methylamine oxidase activity"/>
    <property type="evidence" value="ECO:0007669"/>
    <property type="project" value="UniProtKB-EC"/>
</dbReference>
<evidence type="ECO:0000256" key="13">
    <source>
        <dbReference type="ARBA" id="ARBA00051381"/>
    </source>
</evidence>
<dbReference type="PANTHER" id="PTHR10638">
    <property type="entry name" value="COPPER AMINE OXIDASE"/>
    <property type="match status" value="1"/>
</dbReference>
<keyword evidence="8 14" id="KW-0560">Oxidoreductase</keyword>
<evidence type="ECO:0000256" key="3">
    <source>
        <dbReference type="ARBA" id="ARBA00004275"/>
    </source>
</evidence>
<evidence type="ECO:0000256" key="15">
    <source>
        <dbReference type="SAM" id="MobiDB-lite"/>
    </source>
</evidence>
<comment type="similarity">
    <text evidence="4 14">Belongs to the copper/topaquinone oxidase family.</text>
</comment>
<dbReference type="Pfam" id="PF01179">
    <property type="entry name" value="Cu_amine_oxid"/>
    <property type="match status" value="2"/>
</dbReference>
<evidence type="ECO:0000256" key="14">
    <source>
        <dbReference type="RuleBase" id="RU000672"/>
    </source>
</evidence>
<dbReference type="Proteomes" id="UP001603857">
    <property type="component" value="Unassembled WGS sequence"/>
</dbReference>
<dbReference type="GO" id="GO:0009308">
    <property type="term" value="P:amine metabolic process"/>
    <property type="evidence" value="ECO:0007669"/>
    <property type="project" value="UniProtKB-UniRule"/>
</dbReference>
<evidence type="ECO:0000256" key="5">
    <source>
        <dbReference type="ARBA" id="ARBA00011738"/>
    </source>
</evidence>
<comment type="subcellular location">
    <subcellularLocation>
        <location evidence="3">Peroxisome</location>
    </subcellularLocation>
</comment>
<comment type="caution">
    <text evidence="19">The sequence shown here is derived from an EMBL/GenBank/DDBJ whole genome shotgun (WGS) entry which is preliminary data.</text>
</comment>
<dbReference type="InterPro" id="IPR016182">
    <property type="entry name" value="Cu_amine_oxidase_N-reg"/>
</dbReference>
<keyword evidence="10" id="KW-0576">Peroxisome</keyword>
<evidence type="ECO:0000313" key="19">
    <source>
        <dbReference type="EMBL" id="KAL2321778.1"/>
    </source>
</evidence>
<evidence type="ECO:0000259" key="16">
    <source>
        <dbReference type="Pfam" id="PF01179"/>
    </source>
</evidence>
<evidence type="ECO:0000256" key="2">
    <source>
        <dbReference type="ARBA" id="ARBA00001947"/>
    </source>
</evidence>
<dbReference type="SUPFAM" id="SSF54416">
    <property type="entry name" value="Amine oxidase N-terminal region"/>
    <property type="match status" value="2"/>
</dbReference>
<comment type="subunit">
    <text evidence="5">Homodimer.</text>
</comment>
<dbReference type="PANTHER" id="PTHR10638:SF93">
    <property type="entry name" value="AMINE OXIDASE"/>
    <property type="match status" value="1"/>
</dbReference>
<comment type="cofactor">
    <cofactor evidence="2">
        <name>Zn(2+)</name>
        <dbReference type="ChEBI" id="CHEBI:29105"/>
    </cofactor>
</comment>
<evidence type="ECO:0000259" key="18">
    <source>
        <dbReference type="Pfam" id="PF02728"/>
    </source>
</evidence>
<feature type="region of interest" description="Disordered" evidence="15">
    <location>
        <begin position="1"/>
        <end position="28"/>
    </location>
</feature>
<feature type="domain" description="Copper amine oxidase N3-terminal" evidence="18">
    <location>
        <begin position="151"/>
        <end position="253"/>
    </location>
</feature>
<dbReference type="Gene3D" id="2.70.98.20">
    <property type="entry name" value="Copper amine oxidase, catalytic domain"/>
    <property type="match status" value="1"/>
</dbReference>
<name>A0ABD1LE40_9FABA</name>
<gene>
    <name evidence="19" type="ORF">Fmac_026157</name>
</gene>
<feature type="domain" description="Copper amine oxidase N2-terminal" evidence="17">
    <location>
        <begin position="26"/>
        <end position="71"/>
    </location>
</feature>
<keyword evidence="9 14" id="KW-0186">Copper</keyword>
<evidence type="ECO:0000256" key="7">
    <source>
        <dbReference type="ARBA" id="ARBA00022772"/>
    </source>
</evidence>
<reference evidence="19 20" key="1">
    <citation type="submission" date="2024-08" db="EMBL/GenBank/DDBJ databases">
        <title>Insights into the chromosomal genome structure of Flemingia macrophylla.</title>
        <authorList>
            <person name="Ding Y."/>
            <person name="Zhao Y."/>
            <person name="Bi W."/>
            <person name="Wu M."/>
            <person name="Zhao G."/>
            <person name="Gong Y."/>
            <person name="Li W."/>
            <person name="Zhang P."/>
        </authorList>
    </citation>
    <scope>NUCLEOTIDE SEQUENCE [LARGE SCALE GENOMIC DNA]</scope>
    <source>
        <strain evidence="19">DYQJB</strain>
        <tissue evidence="19">Leaf</tissue>
    </source>
</reference>
<dbReference type="InterPro" id="IPR000269">
    <property type="entry name" value="Cu_amine_oxidase"/>
</dbReference>
<evidence type="ECO:0000256" key="1">
    <source>
        <dbReference type="ARBA" id="ARBA00001935"/>
    </source>
</evidence>
<protein>
    <recommendedName>
        <fullName evidence="14">Amine oxidase</fullName>
        <ecNumber evidence="14">1.4.3.-</ecNumber>
    </recommendedName>
</protein>
<dbReference type="Pfam" id="PF02728">
    <property type="entry name" value="Cu_amine_oxidN3"/>
    <property type="match status" value="1"/>
</dbReference>
<dbReference type="EC" id="1.4.3.-" evidence="14"/>
<comment type="cofactor">
    <cofactor evidence="1">
        <name>Cu cation</name>
        <dbReference type="ChEBI" id="CHEBI:23378"/>
    </cofactor>
</comment>
<dbReference type="FunFam" id="2.70.98.20:FF:000001">
    <property type="entry name" value="Amine oxidase"/>
    <property type="match status" value="1"/>
</dbReference>
<dbReference type="FunFam" id="3.10.450.40:FF:000004">
    <property type="entry name" value="Amine oxidase"/>
    <property type="match status" value="1"/>
</dbReference>
<feature type="domain" description="Copper amine oxidase catalytic" evidence="16">
    <location>
        <begin position="440"/>
        <end position="689"/>
    </location>
</feature>
<comment type="catalytic activity">
    <reaction evidence="13">
        <text>a primary methyl amine + O2 + H2O = an aldehyde + H2O2 + NH4(+)</text>
        <dbReference type="Rhea" id="RHEA:16153"/>
        <dbReference type="ChEBI" id="CHEBI:15377"/>
        <dbReference type="ChEBI" id="CHEBI:15379"/>
        <dbReference type="ChEBI" id="CHEBI:16240"/>
        <dbReference type="ChEBI" id="CHEBI:17478"/>
        <dbReference type="ChEBI" id="CHEBI:28938"/>
        <dbReference type="ChEBI" id="CHEBI:228804"/>
        <dbReference type="EC" id="1.4.3.21"/>
    </reaction>
    <physiologicalReaction direction="left-to-right" evidence="13">
        <dbReference type="Rhea" id="RHEA:16154"/>
    </physiologicalReaction>
</comment>
<dbReference type="InterPro" id="IPR015800">
    <property type="entry name" value="Cu_amine_oxidase_N2"/>
</dbReference>
<keyword evidence="20" id="KW-1185">Reference proteome</keyword>
<keyword evidence="7 14" id="KW-0801">TPQ</keyword>
<dbReference type="InterPro" id="IPR036460">
    <property type="entry name" value="Cu_amine_oxidase_C_sf"/>
</dbReference>
<evidence type="ECO:0000259" key="17">
    <source>
        <dbReference type="Pfam" id="PF02727"/>
    </source>
</evidence>
<dbReference type="GO" id="GO:0046872">
    <property type="term" value="F:metal ion binding"/>
    <property type="evidence" value="ECO:0007669"/>
    <property type="project" value="UniProtKB-KW"/>
</dbReference>
<dbReference type="EMBL" id="JBGMDY010000009">
    <property type="protein sequence ID" value="KAL2321778.1"/>
    <property type="molecule type" value="Genomic_DNA"/>
</dbReference>
<evidence type="ECO:0000256" key="10">
    <source>
        <dbReference type="ARBA" id="ARBA00023140"/>
    </source>
</evidence>
<dbReference type="AlphaFoldDB" id="A0ABD1LE40"/>
<keyword evidence="6 14" id="KW-0479">Metal-binding</keyword>
<organism evidence="19 20">
    <name type="scientific">Flemingia macrophylla</name>
    <dbReference type="NCBI Taxonomy" id="520843"/>
    <lineage>
        <taxon>Eukaryota</taxon>
        <taxon>Viridiplantae</taxon>
        <taxon>Streptophyta</taxon>
        <taxon>Embryophyta</taxon>
        <taxon>Tracheophyta</taxon>
        <taxon>Spermatophyta</taxon>
        <taxon>Magnoliopsida</taxon>
        <taxon>eudicotyledons</taxon>
        <taxon>Gunneridae</taxon>
        <taxon>Pentapetalae</taxon>
        <taxon>rosids</taxon>
        <taxon>fabids</taxon>
        <taxon>Fabales</taxon>
        <taxon>Fabaceae</taxon>
        <taxon>Papilionoideae</taxon>
        <taxon>50 kb inversion clade</taxon>
        <taxon>NPAAA clade</taxon>
        <taxon>indigoferoid/millettioid clade</taxon>
        <taxon>Phaseoleae</taxon>
        <taxon>Flemingia</taxon>
    </lineage>
</organism>
<evidence type="ECO:0000256" key="11">
    <source>
        <dbReference type="ARBA" id="ARBA00023157"/>
    </source>
</evidence>
<dbReference type="GO" id="GO:0005777">
    <property type="term" value="C:peroxisome"/>
    <property type="evidence" value="ECO:0007669"/>
    <property type="project" value="UniProtKB-SubCell"/>
</dbReference>
<sequence length="723" mass="80895">MPISQPSTDALPSKGMSTMSRTQSSHPLDPLSAAEISVAVATVRKAGSTPELRDSMRFIEVVLLEPDKDVVALADAYFFPPFQPSLLPITKGGAVIPSKLPPRRARLVVYNKKTNETSVWIVELSQVHAVTRGGHHRGKVVSSHVVPDVQPPIDAMEYAECEAVVKDFPPFREAMKKRGIEDMDLVMVDAWGVGYYSEADGPSRRLSKPLIFCRVESDCPMENGYARPVEGIYVLVNMQKMEIVEFEDFKLVPLPPVDHLRNYTHGETSGGSDRSDIKPLQILQLEGPSFRVDGSYVEWQKWNFRVGFTPREGLVIYSVAYVDGSQGRRPVGYRLSFVEMVVPYGAPNEPHYRKNAFDAGENGLGKNAHSLKKGCDYLGYTKYFDAHFTNFTGGVETIENCVCLREEDHGILWKHQDWRTGLAEVRRQVKHHKLENGGVLFQDGKIEAEVKLTGILSLGTLLPGECRKYGTMIAPGLYAPVHQHFFVARLNMAVDYKPGDALNQVVEINVKVEEPGDNNVHNNAFFAEETPLKSELEAMRDCNHLTARHWIVRLFLSPGPNSVRNTRMGNRTGQLTGYKLVPGSNCLPLAGSEAKFLRRAAFLRHNLWVTPYSHDQMFPGGEFPNQNPRLSEGLATWVKQNRSLEETDIVLWYVFGMTHIPRLEEWPVMPVERIGFMLMPHGFFNCSPAVDAPPSPCELNSKDSDKNDTGVLRKIQGGLVAKL</sequence>
<dbReference type="SUPFAM" id="SSF49998">
    <property type="entry name" value="Amine oxidase catalytic domain"/>
    <property type="match status" value="1"/>
</dbReference>
<dbReference type="Gene3D" id="3.10.450.40">
    <property type="match status" value="2"/>
</dbReference>